<dbReference type="Proteomes" id="UP001629462">
    <property type="component" value="Unassembled WGS sequence"/>
</dbReference>
<dbReference type="Pfam" id="PF01230">
    <property type="entry name" value="HIT"/>
    <property type="match status" value="1"/>
</dbReference>
<evidence type="ECO:0000313" key="3">
    <source>
        <dbReference type="EMBL" id="MFM0523143.1"/>
    </source>
</evidence>
<feature type="short sequence motif" description="Histidine triad motif" evidence="1">
    <location>
        <begin position="70"/>
        <end position="74"/>
    </location>
</feature>
<dbReference type="PANTHER" id="PTHR42997:SF1">
    <property type="entry name" value="AP-4-A PHOSPHORYLASE"/>
    <property type="match status" value="1"/>
</dbReference>
<dbReference type="Gene3D" id="3.30.428.10">
    <property type="entry name" value="HIT-like"/>
    <property type="match status" value="1"/>
</dbReference>
<feature type="domain" description="HIT" evidence="2">
    <location>
        <begin position="1"/>
        <end position="85"/>
    </location>
</feature>
<organism evidence="3 4">
    <name type="scientific">Caballeronia jiangsuensis</name>
    <dbReference type="NCBI Taxonomy" id="1458357"/>
    <lineage>
        <taxon>Bacteria</taxon>
        <taxon>Pseudomonadati</taxon>
        <taxon>Pseudomonadota</taxon>
        <taxon>Betaproteobacteria</taxon>
        <taxon>Burkholderiales</taxon>
        <taxon>Burkholderiaceae</taxon>
        <taxon>Caballeronia</taxon>
    </lineage>
</organism>
<dbReference type="PROSITE" id="PS51084">
    <property type="entry name" value="HIT_2"/>
    <property type="match status" value="1"/>
</dbReference>
<sequence length="105" mass="11627">MLDGYPVSPAHSLVIPKRHVASFFEVTRDERACLFPLPDDARAASNSSYGPDGFNISINDGAAAGQAVPHLHIHLMPRHVGDVADPRGRIWRVIPTKKDYRSQRD</sequence>
<dbReference type="RefSeq" id="WP_408164326.1">
    <property type="nucleotide sequence ID" value="NZ_JAQQDB010000073.1"/>
</dbReference>
<protein>
    <submittedName>
        <fullName evidence="3">HIT domain-containing protein</fullName>
    </submittedName>
</protein>
<dbReference type="InterPro" id="IPR011146">
    <property type="entry name" value="HIT-like"/>
</dbReference>
<dbReference type="InterPro" id="IPR052908">
    <property type="entry name" value="AP-4-A_phosphorylase"/>
</dbReference>
<dbReference type="PROSITE" id="PS00892">
    <property type="entry name" value="HIT_1"/>
    <property type="match status" value="1"/>
</dbReference>
<dbReference type="EMBL" id="JAQQDB010000073">
    <property type="protein sequence ID" value="MFM0523143.1"/>
    <property type="molecule type" value="Genomic_DNA"/>
</dbReference>
<keyword evidence="4" id="KW-1185">Reference proteome</keyword>
<evidence type="ECO:0000259" key="2">
    <source>
        <dbReference type="PROSITE" id="PS51084"/>
    </source>
</evidence>
<comment type="caution">
    <text evidence="3">The sequence shown here is derived from an EMBL/GenBank/DDBJ whole genome shotgun (WGS) entry which is preliminary data.</text>
</comment>
<evidence type="ECO:0000256" key="1">
    <source>
        <dbReference type="PROSITE-ProRule" id="PRU00464"/>
    </source>
</evidence>
<name>A0ABW9CX79_9BURK</name>
<proteinExistence type="predicted"/>
<gene>
    <name evidence="3" type="ORF">PQR08_37610</name>
</gene>
<dbReference type="PANTHER" id="PTHR42997">
    <property type="entry name" value="HIT FAMILY HYDROLASE"/>
    <property type="match status" value="1"/>
</dbReference>
<accession>A0ABW9CX79</accession>
<reference evidence="3 4" key="1">
    <citation type="journal article" date="2024" name="Chem. Sci.">
        <title>Discovery of megapolipeptins by genome mining of a Burkholderiales bacteria collection.</title>
        <authorList>
            <person name="Paulo B.S."/>
            <person name="Recchia M.J.J."/>
            <person name="Lee S."/>
            <person name="Fergusson C.H."/>
            <person name="Romanowski S.B."/>
            <person name="Hernandez A."/>
            <person name="Krull N."/>
            <person name="Liu D.Y."/>
            <person name="Cavanagh H."/>
            <person name="Bos A."/>
            <person name="Gray C.A."/>
            <person name="Murphy B.T."/>
            <person name="Linington R.G."/>
            <person name="Eustaquio A.S."/>
        </authorList>
    </citation>
    <scope>NUCLEOTIDE SEQUENCE [LARGE SCALE GENOMIC DNA]</scope>
    <source>
        <strain evidence="3 4">RL17-374-BIF-D</strain>
    </source>
</reference>
<dbReference type="SUPFAM" id="SSF54197">
    <property type="entry name" value="HIT-like"/>
    <property type="match status" value="1"/>
</dbReference>
<dbReference type="InterPro" id="IPR019808">
    <property type="entry name" value="Histidine_triad_CS"/>
</dbReference>
<dbReference type="InterPro" id="IPR036265">
    <property type="entry name" value="HIT-like_sf"/>
</dbReference>
<evidence type="ECO:0000313" key="4">
    <source>
        <dbReference type="Proteomes" id="UP001629462"/>
    </source>
</evidence>